<evidence type="ECO:0000313" key="2">
    <source>
        <dbReference type="EMBL" id="EHA51678.1"/>
    </source>
</evidence>
<protein>
    <submittedName>
        <fullName evidence="2">Uncharacterized protein</fullName>
    </submittedName>
</protein>
<dbReference type="EMBL" id="CM001233">
    <property type="protein sequence ID" value="EHA51678.1"/>
    <property type="molecule type" value="Genomic_DNA"/>
</dbReference>
<proteinExistence type="predicted"/>
<dbReference type="HOGENOM" id="CLU_1283468_0_0_1"/>
<dbReference type="VEuPathDB" id="FungiDB:MGG_16657"/>
<dbReference type="InParanoid" id="G4N262"/>
<dbReference type="Proteomes" id="UP000009058">
    <property type="component" value="Chromosome 3"/>
</dbReference>
<dbReference type="RefSeq" id="XP_003711485.1">
    <property type="nucleotide sequence ID" value="XM_003711437.1"/>
</dbReference>
<dbReference type="AlphaFoldDB" id="G4N262"/>
<reference key="2">
    <citation type="submission" date="2011-05" db="EMBL/GenBank/DDBJ databases">
        <title>The Genome Sequence of Magnaporthe oryzae 70-15.</title>
        <authorList>
            <consortium name="The Broad Institute Genome Sequencing Platform"/>
            <person name="Ma L.-J."/>
            <person name="Dead R."/>
            <person name="Young S.K."/>
            <person name="Zeng Q."/>
            <person name="Gargeya S."/>
            <person name="Fitzgerald M."/>
            <person name="Haas B."/>
            <person name="Abouelleil A."/>
            <person name="Alvarado L."/>
            <person name="Arachchi H.M."/>
            <person name="Berlin A."/>
            <person name="Brown A."/>
            <person name="Chapman S.B."/>
            <person name="Chen Z."/>
            <person name="Dunbar C."/>
            <person name="Freedman E."/>
            <person name="Gearin G."/>
            <person name="Gellesch M."/>
            <person name="Goldberg J."/>
            <person name="Griggs A."/>
            <person name="Gujja S."/>
            <person name="Heiman D."/>
            <person name="Howarth C."/>
            <person name="Larson L."/>
            <person name="Lui A."/>
            <person name="MacDonald P.J.P."/>
            <person name="Mehta T."/>
            <person name="Montmayeur A."/>
            <person name="Murphy C."/>
            <person name="Neiman D."/>
            <person name="Pearson M."/>
            <person name="Priest M."/>
            <person name="Roberts A."/>
            <person name="Saif S."/>
            <person name="Shea T."/>
            <person name="Shenoy N."/>
            <person name="Sisk P."/>
            <person name="Stolte C."/>
            <person name="Sykes S."/>
            <person name="Yandava C."/>
            <person name="Wortman J."/>
            <person name="Nusbaum C."/>
            <person name="Birren B."/>
        </authorList>
    </citation>
    <scope>NUCLEOTIDE SEQUENCE</scope>
    <source>
        <strain>70-15</strain>
    </source>
</reference>
<feature type="region of interest" description="Disordered" evidence="1">
    <location>
        <begin position="1"/>
        <end position="21"/>
    </location>
</feature>
<dbReference type="GeneID" id="12987064"/>
<dbReference type="OrthoDB" id="10587163at2759"/>
<reference evidence="2 3" key="1">
    <citation type="journal article" date="2005" name="Nature">
        <title>The genome sequence of the rice blast fungus Magnaporthe grisea.</title>
        <authorList>
            <person name="Dean R.A."/>
            <person name="Talbot N.J."/>
            <person name="Ebbole D.J."/>
            <person name="Farman M.L."/>
            <person name="Mitchell T.K."/>
            <person name="Orbach M.J."/>
            <person name="Thon M."/>
            <person name="Kulkarni R."/>
            <person name="Xu J.R."/>
            <person name="Pan H."/>
            <person name="Read N.D."/>
            <person name="Lee Y.H."/>
            <person name="Carbone I."/>
            <person name="Brown D."/>
            <person name="Oh Y.Y."/>
            <person name="Donofrio N."/>
            <person name="Jeong J.S."/>
            <person name="Soanes D.M."/>
            <person name="Djonovic S."/>
            <person name="Kolomiets E."/>
            <person name="Rehmeyer C."/>
            <person name="Li W."/>
            <person name="Harding M."/>
            <person name="Kim S."/>
            <person name="Lebrun M.H."/>
            <person name="Bohnert H."/>
            <person name="Coughlan S."/>
            <person name="Butler J."/>
            <person name="Calvo S."/>
            <person name="Ma L.J."/>
            <person name="Nicol R."/>
            <person name="Purcell S."/>
            <person name="Nusbaum C."/>
            <person name="Galagan J.E."/>
            <person name="Birren B.W."/>
        </authorList>
    </citation>
    <scope>NUCLEOTIDE SEQUENCE [LARGE SCALE GENOMIC DNA]</scope>
    <source>
        <strain evidence="3">70-15 / ATCC MYA-4617 / FGSC 8958</strain>
    </source>
</reference>
<feature type="compositionally biased region" description="Polar residues" evidence="1">
    <location>
        <begin position="1"/>
        <end position="10"/>
    </location>
</feature>
<sequence length="215" mass="23315">MSNPEFQATNAFDRRPETDEGKYAESMRLKTSRYVDKSGCARRIRLTAVDGSSSRGACVQTAELSVVCSHGDEVPNKCGLDGTGGWLLSIASRVILATAPWLGCAQAASTKFFKLGDRSKRDSTKNTGNDIYSQPSVLRGALLATHTWLYTRQGRVAKASPRSVDRMSNMNHVVEELEATTMHVKTFQIQIITGASWLGAKKLNGVGLVGAAGFW</sequence>
<accession>G4N262</accession>
<gene>
    <name evidence="2" type="ORF">MGG_16657</name>
</gene>
<organism evidence="2 3">
    <name type="scientific">Pyricularia oryzae (strain 70-15 / ATCC MYA-4617 / FGSC 8958)</name>
    <name type="common">Rice blast fungus</name>
    <name type="synonym">Magnaporthe oryzae</name>
    <dbReference type="NCBI Taxonomy" id="242507"/>
    <lineage>
        <taxon>Eukaryota</taxon>
        <taxon>Fungi</taxon>
        <taxon>Dikarya</taxon>
        <taxon>Ascomycota</taxon>
        <taxon>Pezizomycotina</taxon>
        <taxon>Sordariomycetes</taxon>
        <taxon>Sordariomycetidae</taxon>
        <taxon>Magnaporthales</taxon>
        <taxon>Pyriculariaceae</taxon>
        <taxon>Pyricularia</taxon>
    </lineage>
</organism>
<dbReference type="KEGG" id="mgr:MGG_16657"/>
<name>G4N262_PYRO7</name>
<dbReference type="OMA" id="DKSGCAR"/>
<evidence type="ECO:0000313" key="3">
    <source>
        <dbReference type="Proteomes" id="UP000009058"/>
    </source>
</evidence>
<evidence type="ECO:0000256" key="1">
    <source>
        <dbReference type="SAM" id="MobiDB-lite"/>
    </source>
</evidence>
<keyword evidence="3" id="KW-1185">Reference proteome</keyword>
<feature type="compositionally biased region" description="Basic and acidic residues" evidence="1">
    <location>
        <begin position="12"/>
        <end position="21"/>
    </location>
</feature>